<feature type="active site" evidence="3">
    <location>
        <position position="57"/>
    </location>
</feature>
<dbReference type="STRING" id="407821.A0A087TRC7"/>
<feature type="non-terminal residue" evidence="4">
    <location>
        <position position="303"/>
    </location>
</feature>
<dbReference type="Proteomes" id="UP000054359">
    <property type="component" value="Unassembled WGS sequence"/>
</dbReference>
<dbReference type="NCBIfam" id="TIGR00654">
    <property type="entry name" value="PhzF_family"/>
    <property type="match status" value="1"/>
</dbReference>
<dbReference type="PANTHER" id="PTHR13774">
    <property type="entry name" value="PHENAZINE BIOSYNTHESIS PROTEIN"/>
    <property type="match status" value="1"/>
</dbReference>
<evidence type="ECO:0000313" key="4">
    <source>
        <dbReference type="EMBL" id="KFM67666.1"/>
    </source>
</evidence>
<dbReference type="OrthoDB" id="75169at2759"/>
<dbReference type="Gene3D" id="3.10.310.10">
    <property type="entry name" value="Diaminopimelate Epimerase, Chain A, domain 1"/>
    <property type="match status" value="2"/>
</dbReference>
<keyword evidence="5" id="KW-1185">Reference proteome</keyword>
<dbReference type="AlphaFoldDB" id="A0A087TRC7"/>
<dbReference type="Pfam" id="PF02567">
    <property type="entry name" value="PhzC-PhzF"/>
    <property type="match status" value="1"/>
</dbReference>
<organism evidence="4 5">
    <name type="scientific">Stegodyphus mimosarum</name>
    <name type="common">African social velvet spider</name>
    <dbReference type="NCBI Taxonomy" id="407821"/>
    <lineage>
        <taxon>Eukaryota</taxon>
        <taxon>Metazoa</taxon>
        <taxon>Ecdysozoa</taxon>
        <taxon>Arthropoda</taxon>
        <taxon>Chelicerata</taxon>
        <taxon>Arachnida</taxon>
        <taxon>Araneae</taxon>
        <taxon>Araneomorphae</taxon>
        <taxon>Entelegynae</taxon>
        <taxon>Eresoidea</taxon>
        <taxon>Eresidae</taxon>
        <taxon>Stegodyphus</taxon>
    </lineage>
</organism>
<accession>A0A087TRC7</accession>
<evidence type="ECO:0000256" key="1">
    <source>
        <dbReference type="ARBA" id="ARBA00008270"/>
    </source>
</evidence>
<dbReference type="OMA" id="DWALRWF"/>
<evidence type="ECO:0000313" key="5">
    <source>
        <dbReference type="Proteomes" id="UP000054359"/>
    </source>
</evidence>
<protein>
    <submittedName>
        <fullName evidence="4">Phenazine biosynthesis-like domain-containing protein 1</fullName>
    </submittedName>
</protein>
<name>A0A087TRC7_STEMI</name>
<reference evidence="4 5" key="1">
    <citation type="submission" date="2013-11" db="EMBL/GenBank/DDBJ databases">
        <title>Genome sequencing of Stegodyphus mimosarum.</title>
        <authorList>
            <person name="Bechsgaard J."/>
        </authorList>
    </citation>
    <scope>NUCLEOTIDE SEQUENCE [LARGE SCALE GENOMIC DNA]</scope>
</reference>
<sequence>MANSYKSKKTILSLFIVDAFSKQPFKGNGAAVCLIPYDKSVPSDIKQNIASEINLSETAFIKIINEEDTFENSKRFALQWYTPTCEVGLCGHATVASAAVLFSVCNNHSETLEFETACGILTAKKLSNGKIQINLPAYESKSLVMEEYEGIIKAAVGSLPVQEVLLPDSKNLTIHLRDDVTRVQLEQFKPKDSELLAAASDIIGVIVTLKGLGKDDCLDANGKSYDFMCRYFAPWLGVSEDPVTVTGSAYCVLGPYWAKVLQKNVLYARQCSTRGGDLFVEVVDGRTLISGDAVIVIEGQINF</sequence>
<proteinExistence type="inferred from homology"/>
<evidence type="ECO:0000256" key="2">
    <source>
        <dbReference type="ARBA" id="ARBA00023235"/>
    </source>
</evidence>
<dbReference type="PANTHER" id="PTHR13774:SF17">
    <property type="entry name" value="PHENAZINE BIOSYNTHESIS-LIKE DOMAIN-CONTAINING PROTEIN"/>
    <property type="match status" value="1"/>
</dbReference>
<dbReference type="InterPro" id="IPR003719">
    <property type="entry name" value="Phenazine_PhzF-like"/>
</dbReference>
<dbReference type="EMBL" id="KK116394">
    <property type="protein sequence ID" value="KFM67666.1"/>
    <property type="molecule type" value="Genomic_DNA"/>
</dbReference>
<gene>
    <name evidence="4" type="ORF">X975_22288</name>
</gene>
<dbReference type="SUPFAM" id="SSF54506">
    <property type="entry name" value="Diaminopimelate epimerase-like"/>
    <property type="match status" value="1"/>
</dbReference>
<dbReference type="PIRSF" id="PIRSF016184">
    <property type="entry name" value="PhzC_PhzF"/>
    <property type="match status" value="1"/>
</dbReference>
<dbReference type="GO" id="GO:0005737">
    <property type="term" value="C:cytoplasm"/>
    <property type="evidence" value="ECO:0007669"/>
    <property type="project" value="TreeGrafter"/>
</dbReference>
<evidence type="ECO:0000256" key="3">
    <source>
        <dbReference type="PIRSR" id="PIRSR016184-1"/>
    </source>
</evidence>
<keyword evidence="2" id="KW-0413">Isomerase</keyword>
<dbReference type="GO" id="GO:0016853">
    <property type="term" value="F:isomerase activity"/>
    <property type="evidence" value="ECO:0007669"/>
    <property type="project" value="UniProtKB-KW"/>
</dbReference>
<comment type="similarity">
    <text evidence="1">Belongs to the PhzF family.</text>
</comment>